<evidence type="ECO:0000313" key="5">
    <source>
        <dbReference type="EMBL" id="PTB78770.1"/>
    </source>
</evidence>
<dbReference type="PANTHER" id="PTHR45862">
    <property type="entry name" value="PROTEIN SGT1 HOMOLOG"/>
    <property type="match status" value="1"/>
</dbReference>
<feature type="region of interest" description="Disordered" evidence="2">
    <location>
        <begin position="353"/>
        <end position="395"/>
    </location>
</feature>
<feature type="domain" description="CS" evidence="4">
    <location>
        <begin position="247"/>
        <end position="337"/>
    </location>
</feature>
<dbReference type="Pfam" id="PF05002">
    <property type="entry name" value="SGS"/>
    <property type="match status" value="1"/>
</dbReference>
<dbReference type="SUPFAM" id="SSF49764">
    <property type="entry name" value="HSP20-like chaperones"/>
    <property type="match status" value="1"/>
</dbReference>
<comment type="similarity">
    <text evidence="1">Belongs to the SGT1 family.</text>
</comment>
<dbReference type="PROSITE" id="PS51203">
    <property type="entry name" value="CS"/>
    <property type="match status" value="1"/>
</dbReference>
<dbReference type="InterPro" id="IPR044563">
    <property type="entry name" value="Sgt1-like"/>
</dbReference>
<feature type="region of interest" description="Disordered" evidence="2">
    <location>
        <begin position="137"/>
        <end position="157"/>
    </location>
</feature>
<dbReference type="CDD" id="cd06466">
    <property type="entry name" value="p23_CS_SGT1_like"/>
    <property type="match status" value="1"/>
</dbReference>
<feature type="region of interest" description="Disordered" evidence="2">
    <location>
        <begin position="213"/>
        <end position="241"/>
    </location>
</feature>
<dbReference type="EMBL" id="KZ679129">
    <property type="protein sequence ID" value="PTB78770.1"/>
    <property type="molecule type" value="Genomic_DNA"/>
</dbReference>
<name>A0A2T4CB48_TRILO</name>
<proteinExistence type="inferred from homology"/>
<dbReference type="AlphaFoldDB" id="A0A2T4CB48"/>
<dbReference type="InterPro" id="IPR011990">
    <property type="entry name" value="TPR-like_helical_dom_sf"/>
</dbReference>
<evidence type="ECO:0000259" key="4">
    <source>
        <dbReference type="PROSITE" id="PS51203"/>
    </source>
</evidence>
<evidence type="ECO:0000313" key="6">
    <source>
        <dbReference type="Proteomes" id="UP000240760"/>
    </source>
</evidence>
<feature type="region of interest" description="Disordered" evidence="2">
    <location>
        <begin position="423"/>
        <end position="456"/>
    </location>
</feature>
<evidence type="ECO:0000256" key="2">
    <source>
        <dbReference type="SAM" id="MobiDB-lite"/>
    </source>
</evidence>
<dbReference type="InterPro" id="IPR007052">
    <property type="entry name" value="CS_dom"/>
</dbReference>
<sequence>MSYAAVAQQGLKAVEESDWNKAVEKLSEALKSSQNPAWLIARSKALAGLGRPDASLADADLAWHAAVQRSKRELMASAQYRRGVAYFQLKQYANADYCLLHCMRLTKGGPAVPREDPCLRYVDGDGFWTRSADEATRAAQEEEAGKKKLSDALAGSGESDAVRAQMREWRMASTIAIQALKAMEKLPADDPARKLTTTLIPERKDLVNHAPDKVTSGESAATKENVAPAKAAPAAAPAVPKAVDPNEPPFRMQDFQSDRNISVSIFSKGVDKEKLQVQFSETSVHLDPLVYSNGEQKEFHLNLWGEIDPSNSKYIVTPNKVELTLAKKTLGKWPAVQSDGAPKKAPLPKPEVAAAVPVDSSAPKAADTKPTVYPTSSRTGPKNWDQVGAEENSDDEKDVNAFFKKLYKGATPEQQRAMMKSFTESNGTSLSTNWDDVKDKTVATVPPDGVEAKKWD</sequence>
<dbReference type="Gene3D" id="2.60.40.790">
    <property type="match status" value="1"/>
</dbReference>
<dbReference type="SUPFAM" id="SSF48452">
    <property type="entry name" value="TPR-like"/>
    <property type="match status" value="1"/>
</dbReference>
<feature type="compositionally biased region" description="Basic and acidic residues" evidence="2">
    <location>
        <begin position="137"/>
        <end position="150"/>
    </location>
</feature>
<feature type="compositionally biased region" description="Polar residues" evidence="2">
    <location>
        <begin position="423"/>
        <end position="434"/>
    </location>
</feature>
<reference evidence="5 6" key="1">
    <citation type="submission" date="2016-07" db="EMBL/GenBank/DDBJ databases">
        <title>Multiple horizontal gene transfer events from other fungi enriched the ability of initially mycotrophic Trichoderma (Ascomycota) to feed on dead plant biomass.</title>
        <authorList>
            <consortium name="DOE Joint Genome Institute"/>
            <person name="Aerts A."/>
            <person name="Atanasova L."/>
            <person name="Chenthamara K."/>
            <person name="Zhang J."/>
            <person name="Grujic M."/>
            <person name="Henrissat B."/>
            <person name="Kuo A."/>
            <person name="Salamov A."/>
            <person name="Lipzen A."/>
            <person name="Labutti K."/>
            <person name="Barry K."/>
            <person name="Miao Y."/>
            <person name="Rahimi M.J."/>
            <person name="Shen Q."/>
            <person name="Grigoriev I.V."/>
            <person name="Kubicek C.P."/>
            <person name="Druzhinina I.S."/>
        </authorList>
    </citation>
    <scope>NUCLEOTIDE SEQUENCE [LARGE SCALE GENOMIC DNA]</scope>
    <source>
        <strain evidence="5 6">ATCC 18648</strain>
    </source>
</reference>
<feature type="compositionally biased region" description="Low complexity" evidence="2">
    <location>
        <begin position="353"/>
        <end position="365"/>
    </location>
</feature>
<dbReference type="PROSITE" id="PS51048">
    <property type="entry name" value="SGS"/>
    <property type="match status" value="1"/>
</dbReference>
<evidence type="ECO:0000259" key="3">
    <source>
        <dbReference type="PROSITE" id="PS51048"/>
    </source>
</evidence>
<dbReference type="OrthoDB" id="1898560at2759"/>
<feature type="domain" description="SGS" evidence="3">
    <location>
        <begin position="372"/>
        <end position="456"/>
    </location>
</feature>
<dbReference type="InterPro" id="IPR007699">
    <property type="entry name" value="SGS_dom"/>
</dbReference>
<gene>
    <name evidence="5" type="ORF">M440DRAFT_1329322</name>
</gene>
<keyword evidence="6" id="KW-1185">Reference proteome</keyword>
<organism evidence="5 6">
    <name type="scientific">Trichoderma longibrachiatum ATCC 18648</name>
    <dbReference type="NCBI Taxonomy" id="983965"/>
    <lineage>
        <taxon>Eukaryota</taxon>
        <taxon>Fungi</taxon>
        <taxon>Dikarya</taxon>
        <taxon>Ascomycota</taxon>
        <taxon>Pezizomycotina</taxon>
        <taxon>Sordariomycetes</taxon>
        <taxon>Hypocreomycetidae</taxon>
        <taxon>Hypocreales</taxon>
        <taxon>Hypocreaceae</taxon>
        <taxon>Trichoderma</taxon>
    </lineage>
</organism>
<dbReference type="GO" id="GO:0051087">
    <property type="term" value="F:protein-folding chaperone binding"/>
    <property type="evidence" value="ECO:0007669"/>
    <property type="project" value="InterPro"/>
</dbReference>
<dbReference type="STRING" id="983965.A0A2T4CB48"/>
<dbReference type="InterPro" id="IPR008978">
    <property type="entry name" value="HSP20-like_chaperone"/>
</dbReference>
<evidence type="ECO:0000256" key="1">
    <source>
        <dbReference type="ARBA" id="ARBA00008509"/>
    </source>
</evidence>
<feature type="compositionally biased region" description="Low complexity" evidence="2">
    <location>
        <begin position="226"/>
        <end position="241"/>
    </location>
</feature>
<protein>
    <submittedName>
        <fullName evidence="5">SGS-domain-containing protein</fullName>
    </submittedName>
</protein>
<dbReference type="Pfam" id="PF04969">
    <property type="entry name" value="CS"/>
    <property type="match status" value="1"/>
</dbReference>
<dbReference type="Gene3D" id="1.25.40.10">
    <property type="entry name" value="Tetratricopeptide repeat domain"/>
    <property type="match status" value="1"/>
</dbReference>
<accession>A0A2T4CB48</accession>
<dbReference type="Proteomes" id="UP000240760">
    <property type="component" value="Unassembled WGS sequence"/>
</dbReference>